<feature type="region of interest" description="Disordered" evidence="1">
    <location>
        <begin position="1"/>
        <end position="40"/>
    </location>
</feature>
<evidence type="ECO:0000256" key="2">
    <source>
        <dbReference type="SAM" id="Phobius"/>
    </source>
</evidence>
<keyword evidence="2" id="KW-1133">Transmembrane helix</keyword>
<protein>
    <submittedName>
        <fullName evidence="3">Uncharacterized protein</fullName>
    </submittedName>
</protein>
<feature type="compositionally biased region" description="Low complexity" evidence="1">
    <location>
        <begin position="23"/>
        <end position="39"/>
    </location>
</feature>
<dbReference type="AlphaFoldDB" id="A0A7Y9ZER0"/>
<reference evidence="3 4" key="1">
    <citation type="submission" date="2020-07" db="EMBL/GenBank/DDBJ databases">
        <title>Sequencing the genomes of 1000 actinobacteria strains.</title>
        <authorList>
            <person name="Klenk H.-P."/>
        </authorList>
    </citation>
    <scope>NUCLEOTIDE SEQUENCE [LARGE SCALE GENOMIC DNA]</scope>
    <source>
        <strain evidence="3 4">DSM 15131</strain>
    </source>
</reference>
<proteinExistence type="predicted"/>
<feature type="compositionally biased region" description="Gly residues" evidence="1">
    <location>
        <begin position="92"/>
        <end position="104"/>
    </location>
</feature>
<evidence type="ECO:0000313" key="3">
    <source>
        <dbReference type="EMBL" id="NYI43173.1"/>
    </source>
</evidence>
<gene>
    <name evidence="3" type="ORF">BJ993_000253</name>
</gene>
<organism evidence="3 4">
    <name type="scientific">Nocardioides aromaticivorans</name>
    <dbReference type="NCBI Taxonomy" id="200618"/>
    <lineage>
        <taxon>Bacteria</taxon>
        <taxon>Bacillati</taxon>
        <taxon>Actinomycetota</taxon>
        <taxon>Actinomycetes</taxon>
        <taxon>Propionibacteriales</taxon>
        <taxon>Nocardioidaceae</taxon>
        <taxon>Nocardioides</taxon>
    </lineage>
</organism>
<evidence type="ECO:0000256" key="1">
    <source>
        <dbReference type="SAM" id="MobiDB-lite"/>
    </source>
</evidence>
<keyword evidence="2" id="KW-0812">Transmembrane</keyword>
<feature type="compositionally biased region" description="Low complexity" evidence="1">
    <location>
        <begin position="113"/>
        <end position="134"/>
    </location>
</feature>
<name>A0A7Y9ZER0_9ACTN</name>
<dbReference type="EMBL" id="JACBZM010000001">
    <property type="protein sequence ID" value="NYI43173.1"/>
    <property type="molecule type" value="Genomic_DNA"/>
</dbReference>
<evidence type="ECO:0000313" key="4">
    <source>
        <dbReference type="Proteomes" id="UP000562045"/>
    </source>
</evidence>
<dbReference type="Proteomes" id="UP000562045">
    <property type="component" value="Unassembled WGS sequence"/>
</dbReference>
<feature type="transmembrane region" description="Helical" evidence="2">
    <location>
        <begin position="53"/>
        <end position="76"/>
    </location>
</feature>
<accession>A0A7Y9ZER0</accession>
<sequence>MSDDEKPAPQGAPEQAAPPVPAAEPVAAAEPVPAAGPVPTKVRWRERAFTLRSLVAVALAGVVIGAGAGVATTLLVDDDHGDGPGRHWMDGPGRGGFPGPGGPGRGDRPDFVPPGQQQDQPQDQQQDDQSPSTS</sequence>
<feature type="region of interest" description="Disordered" evidence="1">
    <location>
        <begin position="76"/>
        <end position="134"/>
    </location>
</feature>
<dbReference type="RefSeq" id="WP_179647453.1">
    <property type="nucleotide sequence ID" value="NZ_JACBZM010000001.1"/>
</dbReference>
<feature type="compositionally biased region" description="Basic and acidic residues" evidence="1">
    <location>
        <begin position="77"/>
        <end position="89"/>
    </location>
</feature>
<comment type="caution">
    <text evidence="3">The sequence shown here is derived from an EMBL/GenBank/DDBJ whole genome shotgun (WGS) entry which is preliminary data.</text>
</comment>
<keyword evidence="2" id="KW-0472">Membrane</keyword>